<evidence type="ECO:0000256" key="7">
    <source>
        <dbReference type="ARBA" id="ARBA00023136"/>
    </source>
</evidence>
<feature type="transmembrane region" description="Helical" evidence="8">
    <location>
        <begin position="213"/>
        <end position="242"/>
    </location>
</feature>
<feature type="transmembrane region" description="Helical" evidence="8">
    <location>
        <begin position="375"/>
        <end position="397"/>
    </location>
</feature>
<evidence type="ECO:0000256" key="1">
    <source>
        <dbReference type="ARBA" id="ARBA00004651"/>
    </source>
</evidence>
<feature type="transmembrane region" description="Helical" evidence="8">
    <location>
        <begin position="564"/>
        <end position="590"/>
    </location>
</feature>
<accession>A0A8H7SLA4</accession>
<feature type="transmembrane region" description="Helical" evidence="8">
    <location>
        <begin position="333"/>
        <end position="354"/>
    </location>
</feature>
<protein>
    <recommendedName>
        <fullName evidence="9">Citrate transporter-like domain-containing protein</fullName>
    </recommendedName>
</protein>
<keyword evidence="4" id="KW-1003">Cell membrane</keyword>
<dbReference type="Proteomes" id="UP000613177">
    <property type="component" value="Unassembled WGS sequence"/>
</dbReference>
<evidence type="ECO:0000256" key="3">
    <source>
        <dbReference type="ARBA" id="ARBA00022448"/>
    </source>
</evidence>
<evidence type="ECO:0000313" key="11">
    <source>
        <dbReference type="Proteomes" id="UP000613177"/>
    </source>
</evidence>
<comment type="caution">
    <text evidence="10">The sequence shown here is derived from an EMBL/GenBank/DDBJ whole genome shotgun (WGS) entry which is preliminary data.</text>
</comment>
<feature type="domain" description="Citrate transporter-like" evidence="9">
    <location>
        <begin position="187"/>
        <end position="420"/>
    </location>
</feature>
<evidence type="ECO:0000256" key="4">
    <source>
        <dbReference type="ARBA" id="ARBA00022475"/>
    </source>
</evidence>
<feature type="transmembrane region" description="Helical" evidence="8">
    <location>
        <begin position="254"/>
        <end position="284"/>
    </location>
</feature>
<evidence type="ECO:0000256" key="6">
    <source>
        <dbReference type="ARBA" id="ARBA00022989"/>
    </source>
</evidence>
<name>A0A8H7SLA4_9FUNG</name>
<evidence type="ECO:0000256" key="8">
    <source>
        <dbReference type="SAM" id="Phobius"/>
    </source>
</evidence>
<comment type="similarity">
    <text evidence="2">Belongs to the CitM (TC 2.A.11) transporter family.</text>
</comment>
<dbReference type="EMBL" id="JAEPRE010000105">
    <property type="protein sequence ID" value="KAG2232619.1"/>
    <property type="molecule type" value="Genomic_DNA"/>
</dbReference>
<dbReference type="AlphaFoldDB" id="A0A8H7SLA4"/>
<keyword evidence="6 8" id="KW-1133">Transmembrane helix</keyword>
<feature type="transmembrane region" description="Helical" evidence="8">
    <location>
        <begin position="174"/>
        <end position="193"/>
    </location>
</feature>
<dbReference type="PRINTS" id="PR00758">
    <property type="entry name" value="ARSENICPUMP"/>
</dbReference>
<dbReference type="InterPro" id="IPR000802">
    <property type="entry name" value="Arsenical_pump_ArsB"/>
</dbReference>
<reference evidence="10" key="1">
    <citation type="submission" date="2021-01" db="EMBL/GenBank/DDBJ databases">
        <title>Metabolic potential, ecology and presence of endohyphal bacteria is reflected in genomic diversity of Mucoromycotina.</title>
        <authorList>
            <person name="Muszewska A."/>
            <person name="Okrasinska A."/>
            <person name="Steczkiewicz K."/>
            <person name="Drgas O."/>
            <person name="Orlowska M."/>
            <person name="Perlinska-Lenart U."/>
            <person name="Aleksandrzak-Piekarczyk T."/>
            <person name="Szatraj K."/>
            <person name="Zielenkiewicz U."/>
            <person name="Pilsyk S."/>
            <person name="Malc E."/>
            <person name="Mieczkowski P."/>
            <person name="Kruszewska J.S."/>
            <person name="Biernat P."/>
            <person name="Pawlowska J."/>
        </authorList>
    </citation>
    <scope>NUCLEOTIDE SEQUENCE</scope>
    <source>
        <strain evidence="10">WA0000018081</strain>
    </source>
</reference>
<sequence>MFIGDKGIGVGSRIKGFRRWKKNIHGEATTVCIAYENLTSQTCLYCFSKLIHSVHQVVKDDQKSNRIVLMNLLCDSVRYKRAIKSRDALSALAIGVVGLSILLFGAEPPPFTNRISRINTDDYIIKTSTFFNVRLDPITATLSTYSYVAIVIFLLVVSLVIRPVTIRIGPRVKVYLNISTVPPLGVLILLLCRTIDFSVVKIGFLGSFGVQPWAILILFYSLAYICISLDMTGVFQFSAFWVSRKAGNRGMLAFTLFFILTSVMSGLTSNDVVILTGTVFLSYFTKVSDIRPTAFLMSEFTTANIASMALYIGNPTNVVVAEAYNISFITYSAWMLLPTVVCILLSYVVLRILFRGDYYLPRHIQPPDADPKSVLIDPHGAIFGLVLLACCLATLVGTSFASVPVWMVTLPFAFIMFLRDIRHDLGISFSRLFNIKRRYPRPVLNTAKYDDSLVASPAKDTIQLDMISVPVPLSAHTDPILSPPSPLSETNHIETSTTSLRSRSLMPLETPVMQSTSFASSIQSKKRSKYTEPIFKAYHWFSTRFPTLNAVFLRMPWSILPFSLGMFVLIEALSELGWIGIFATAMSVFAKNYVTAVFGMVFVSIIACQLLNNLVIYTPMTILFTQIIQHPNFTQHVHSDSTMQGFLLGLIVGSNLGACLTLVGSLAGIMFDHILKTKGIYELGYFHFLKWNLIILPVIATGACAIVIAEIWFIYER</sequence>
<dbReference type="GO" id="GO:0005886">
    <property type="term" value="C:plasma membrane"/>
    <property type="evidence" value="ECO:0007669"/>
    <property type="project" value="UniProtKB-SubCell"/>
</dbReference>
<feature type="transmembrane region" description="Helical" evidence="8">
    <location>
        <begin position="645"/>
        <end position="671"/>
    </location>
</feature>
<evidence type="ECO:0000313" key="10">
    <source>
        <dbReference type="EMBL" id="KAG2232619.1"/>
    </source>
</evidence>
<feature type="transmembrane region" description="Helical" evidence="8">
    <location>
        <begin position="596"/>
        <end position="624"/>
    </location>
</feature>
<feature type="transmembrane region" description="Helical" evidence="8">
    <location>
        <begin position="88"/>
        <end position="106"/>
    </location>
</feature>
<evidence type="ECO:0000259" key="9">
    <source>
        <dbReference type="Pfam" id="PF03600"/>
    </source>
</evidence>
<feature type="transmembrane region" description="Helical" evidence="8">
    <location>
        <begin position="691"/>
        <end position="715"/>
    </location>
</feature>
<evidence type="ECO:0000256" key="2">
    <source>
        <dbReference type="ARBA" id="ARBA00009843"/>
    </source>
</evidence>
<proteinExistence type="inferred from homology"/>
<dbReference type="InterPro" id="IPR004680">
    <property type="entry name" value="Cit_transptr-like_dom"/>
</dbReference>
<dbReference type="Pfam" id="PF03600">
    <property type="entry name" value="CitMHS"/>
    <property type="match status" value="1"/>
</dbReference>
<gene>
    <name evidence="10" type="ORF">INT48_001308</name>
</gene>
<comment type="subcellular location">
    <subcellularLocation>
        <location evidence="1">Cell membrane</location>
        <topology evidence="1">Multi-pass membrane protein</topology>
    </subcellularLocation>
</comment>
<organism evidence="10 11">
    <name type="scientific">Thamnidium elegans</name>
    <dbReference type="NCBI Taxonomy" id="101142"/>
    <lineage>
        <taxon>Eukaryota</taxon>
        <taxon>Fungi</taxon>
        <taxon>Fungi incertae sedis</taxon>
        <taxon>Mucoromycota</taxon>
        <taxon>Mucoromycotina</taxon>
        <taxon>Mucoromycetes</taxon>
        <taxon>Mucorales</taxon>
        <taxon>Mucorineae</taxon>
        <taxon>Mucoraceae</taxon>
        <taxon>Thamnidium</taxon>
    </lineage>
</organism>
<dbReference type="PANTHER" id="PTHR43302:SF5">
    <property type="entry name" value="TRANSPORTER ARSB-RELATED"/>
    <property type="match status" value="1"/>
</dbReference>
<dbReference type="PANTHER" id="PTHR43302">
    <property type="entry name" value="TRANSPORTER ARSB-RELATED"/>
    <property type="match status" value="1"/>
</dbReference>
<keyword evidence="5 8" id="KW-0812">Transmembrane</keyword>
<dbReference type="GO" id="GO:0015105">
    <property type="term" value="F:arsenite transmembrane transporter activity"/>
    <property type="evidence" value="ECO:0007669"/>
    <property type="project" value="InterPro"/>
</dbReference>
<keyword evidence="3" id="KW-0813">Transport</keyword>
<evidence type="ECO:0000256" key="5">
    <source>
        <dbReference type="ARBA" id="ARBA00022692"/>
    </source>
</evidence>
<dbReference type="Pfam" id="PF02040">
    <property type="entry name" value="ArsB"/>
    <property type="match status" value="1"/>
</dbReference>
<feature type="transmembrane region" description="Helical" evidence="8">
    <location>
        <begin position="144"/>
        <end position="162"/>
    </location>
</feature>
<keyword evidence="7 8" id="KW-0472">Membrane</keyword>
<keyword evidence="11" id="KW-1185">Reference proteome</keyword>